<comment type="caution">
    <text evidence="1">The sequence shown here is derived from an EMBL/GenBank/DDBJ whole genome shotgun (WGS) entry which is preliminary data.</text>
</comment>
<dbReference type="eggNOG" id="COG3498">
    <property type="taxonomic scope" value="Bacteria"/>
</dbReference>
<evidence type="ECO:0000313" key="1">
    <source>
        <dbReference type="EMBL" id="KEQ11225.1"/>
    </source>
</evidence>
<accession>A0A081MYF2</accession>
<dbReference type="RefSeq" id="WP_034880252.1">
    <property type="nucleotide sequence ID" value="NZ_JOKG01000012.1"/>
</dbReference>
<dbReference type="AlphaFoldDB" id="A0A081MYF2"/>
<name>A0A081MYF2_9GAMM</name>
<keyword evidence="2" id="KW-1185">Reference proteome</keyword>
<reference evidence="1 2" key="1">
    <citation type="submission" date="2014-06" db="EMBL/GenBank/DDBJ databases">
        <title>Whole Genome Sequences of Three Symbiotic Endozoicomonas Bacteria.</title>
        <authorList>
            <person name="Neave M.J."/>
            <person name="Apprill A."/>
            <person name="Voolstra C.R."/>
        </authorList>
    </citation>
    <scope>NUCLEOTIDE SEQUENCE [LARGE SCALE GENOMIC DNA]</scope>
    <source>
        <strain evidence="1 2">LMG 24815</strain>
    </source>
</reference>
<protein>
    <recommendedName>
        <fullName evidence="3">Phage major tail tube protein</fullName>
    </recommendedName>
</protein>
<proteinExistence type="predicted"/>
<gene>
    <name evidence="1" type="ORF">GZ77_26570</name>
</gene>
<dbReference type="EMBL" id="JOKG01000012">
    <property type="protein sequence ID" value="KEQ11225.1"/>
    <property type="molecule type" value="Genomic_DNA"/>
</dbReference>
<dbReference type="InterPro" id="IPR006498">
    <property type="entry name" value="Tail_tube"/>
</dbReference>
<evidence type="ECO:0000313" key="2">
    <source>
        <dbReference type="Proteomes" id="UP000028006"/>
    </source>
</evidence>
<dbReference type="Proteomes" id="UP000028006">
    <property type="component" value="Unassembled WGS sequence"/>
</dbReference>
<evidence type="ECO:0008006" key="3">
    <source>
        <dbReference type="Google" id="ProtNLM"/>
    </source>
</evidence>
<organism evidence="1 2">
    <name type="scientific">Endozoicomonas montiporae</name>
    <dbReference type="NCBI Taxonomy" id="1027273"/>
    <lineage>
        <taxon>Bacteria</taxon>
        <taxon>Pseudomonadati</taxon>
        <taxon>Pseudomonadota</taxon>
        <taxon>Gammaproteobacteria</taxon>
        <taxon>Oceanospirillales</taxon>
        <taxon>Endozoicomonadaceae</taxon>
        <taxon>Endozoicomonas</taxon>
    </lineage>
</organism>
<sequence>MSARMPSILVDYNAFLRDDSYAGLCNEVNLPTVAVKTIDQSLAGVGGDIERSIGKLEKMEAVVTITDYASKVMDLIGDRDSRDEVIMLRGHMDTDSGEITCIVRMQGFWKSLEFGDGWKPEAEATTKFTIAVDMFELELDGKQVLFIDKFNNDFIVNGKNRNQKLKASLAQ</sequence>
<dbReference type="Pfam" id="PF04985">
    <property type="entry name" value="Phage_tube"/>
    <property type="match status" value="1"/>
</dbReference>